<feature type="region of interest" description="Disordered" evidence="1">
    <location>
        <begin position="1"/>
        <end position="30"/>
    </location>
</feature>
<evidence type="ECO:0000256" key="1">
    <source>
        <dbReference type="SAM" id="MobiDB-lite"/>
    </source>
</evidence>
<dbReference type="AlphaFoldDB" id="A0A0H3A3I2"/>
<dbReference type="HOGENOM" id="CLU_3404415_0_0_11"/>
<organism evidence="2 3">
    <name type="scientific">Mycobacterium avium (strain 104)</name>
    <dbReference type="NCBI Taxonomy" id="243243"/>
    <lineage>
        <taxon>Bacteria</taxon>
        <taxon>Bacillati</taxon>
        <taxon>Actinomycetota</taxon>
        <taxon>Actinomycetes</taxon>
        <taxon>Mycobacteriales</taxon>
        <taxon>Mycobacteriaceae</taxon>
        <taxon>Mycobacterium</taxon>
        <taxon>Mycobacterium avium complex (MAC)</taxon>
    </lineage>
</organism>
<accession>A0A0H3A3I2</accession>
<evidence type="ECO:0000313" key="3">
    <source>
        <dbReference type="Proteomes" id="UP000001574"/>
    </source>
</evidence>
<protein>
    <submittedName>
        <fullName evidence="2">Uncharacterized protein</fullName>
    </submittedName>
</protein>
<dbReference type="EMBL" id="CP000479">
    <property type="protein sequence ID" value="ABK68803.1"/>
    <property type="molecule type" value="Genomic_DNA"/>
</dbReference>
<reference evidence="2 3" key="1">
    <citation type="submission" date="2006-10" db="EMBL/GenBank/DDBJ databases">
        <authorList>
            <person name="Fleischmann R.D."/>
            <person name="Dodson R.J."/>
            <person name="Haft D.H."/>
            <person name="Merkel J.S."/>
            <person name="Nelson W.C."/>
            <person name="Fraser C.M."/>
        </authorList>
    </citation>
    <scope>NUCLEOTIDE SEQUENCE [LARGE SCALE GENOMIC DNA]</scope>
    <source>
        <strain evidence="2 3">104</strain>
    </source>
</reference>
<proteinExistence type="predicted"/>
<dbReference type="Proteomes" id="UP000001574">
    <property type="component" value="Chromosome"/>
</dbReference>
<dbReference type="KEGG" id="mav:MAV_4229"/>
<name>A0A0H3A3I2_MYCA1</name>
<gene>
    <name evidence="2" type="ordered locus">MAV_4229</name>
</gene>
<sequence>MAAGAGRHAGVTPESEREDESEREPQTSEE</sequence>
<evidence type="ECO:0000313" key="2">
    <source>
        <dbReference type="EMBL" id="ABK68803.1"/>
    </source>
</evidence>